<dbReference type="Proteomes" id="UP000504624">
    <property type="component" value="Unplaced"/>
</dbReference>
<feature type="compositionally biased region" description="Basic residues" evidence="1">
    <location>
        <begin position="104"/>
        <end position="116"/>
    </location>
</feature>
<keyword evidence="2" id="KW-1185">Reference proteome</keyword>
<protein>
    <submittedName>
        <fullName evidence="3">Translation initiation factor IF-2-like</fullName>
    </submittedName>
</protein>
<dbReference type="AlphaFoldDB" id="A0A6J0HMB9"/>
<evidence type="ECO:0000313" key="3">
    <source>
        <dbReference type="RefSeq" id="XP_017675642.1"/>
    </source>
</evidence>
<dbReference type="GeneID" id="108499864"/>
<dbReference type="RefSeq" id="XP_017675642.1">
    <property type="nucleotide sequence ID" value="XM_017820153.1"/>
</dbReference>
<proteinExistence type="predicted"/>
<accession>A0A6J0HMB9</accession>
<evidence type="ECO:0000313" key="2">
    <source>
        <dbReference type="Proteomes" id="UP000504624"/>
    </source>
</evidence>
<sequence length="273" mass="29499">MTSEKFSEVPLVKCQIRSIDKKYAVPCGGGNRRRWDTTGWSPAGAPRRPHIPPRPRRNSKASARPRPAISRPSRCPAPQKRPRCDEPSFSPARRQMQPSLRFASPRRSRRPRRPHGRSPQSLTAAARVPRPAAARVPPSLLRANERRCRRKQSGSSSHVGQGQAPRSPQKNSRHLGQQCSDVRAQGDPSGAMFSAGAAPPGGGTGRLAGRAGVWPSLRGLSAGGGGEPAASVISPPALRRERSVAAPGVPHRREVSPGGIAFPWARRFRLLQS</sequence>
<feature type="compositionally biased region" description="Low complexity" evidence="1">
    <location>
        <begin position="117"/>
        <end position="142"/>
    </location>
</feature>
<reference evidence="3" key="1">
    <citation type="submission" date="2025-08" db="UniProtKB">
        <authorList>
            <consortium name="RefSeq"/>
        </authorList>
    </citation>
    <scope>IDENTIFICATION</scope>
</reference>
<gene>
    <name evidence="3" type="primary">LOC108499864</name>
</gene>
<feature type="compositionally biased region" description="Polar residues" evidence="1">
    <location>
        <begin position="164"/>
        <end position="180"/>
    </location>
</feature>
<feature type="compositionally biased region" description="Low complexity" evidence="1">
    <location>
        <begin position="189"/>
        <end position="198"/>
    </location>
</feature>
<name>A0A6J0HMB9_9PASS</name>
<organism evidence="2 3">
    <name type="scientific">Lepidothrix coronata</name>
    <name type="common">blue-crowned manakin</name>
    <dbReference type="NCBI Taxonomy" id="321398"/>
    <lineage>
        <taxon>Eukaryota</taxon>
        <taxon>Metazoa</taxon>
        <taxon>Chordata</taxon>
        <taxon>Craniata</taxon>
        <taxon>Vertebrata</taxon>
        <taxon>Euteleostomi</taxon>
        <taxon>Archelosauria</taxon>
        <taxon>Archosauria</taxon>
        <taxon>Dinosauria</taxon>
        <taxon>Saurischia</taxon>
        <taxon>Theropoda</taxon>
        <taxon>Coelurosauria</taxon>
        <taxon>Aves</taxon>
        <taxon>Neognathae</taxon>
        <taxon>Neoaves</taxon>
        <taxon>Telluraves</taxon>
        <taxon>Australaves</taxon>
        <taxon>Passeriformes</taxon>
        <taxon>Pipridae</taxon>
        <taxon>Lepidothrix</taxon>
    </lineage>
</organism>
<feature type="compositionally biased region" description="Low complexity" evidence="1">
    <location>
        <begin position="60"/>
        <end position="78"/>
    </location>
</feature>
<feature type="region of interest" description="Disordered" evidence="1">
    <location>
        <begin position="23"/>
        <end position="210"/>
    </location>
</feature>
<feature type="compositionally biased region" description="Low complexity" evidence="1">
    <location>
        <begin position="153"/>
        <end position="163"/>
    </location>
</feature>
<evidence type="ECO:0000256" key="1">
    <source>
        <dbReference type="SAM" id="MobiDB-lite"/>
    </source>
</evidence>
<feature type="compositionally biased region" description="Basic residues" evidence="1">
    <location>
        <begin position="47"/>
        <end position="59"/>
    </location>
</feature>